<sequence length="210" mass="23761">MDINQLIESGLVSSATTNNRVIPKLQSLSGVFNNQFNSVVEKVRNIKNDTSRVRSEKAPLYAKVSKKIDSELAETLGIAFEVIQSEKALYQDTIDSTLKSGDKLVNLVLAMDLRDKKDSAKSLMESDIRYVQASNEFPADYFKLNNSEMKELQMSSLHKLMPELETKRQEIERSENHARHLTKYYDKLNGAVNGFTDAQALENRVDPDTL</sequence>
<evidence type="ECO:0000313" key="1">
    <source>
        <dbReference type="EMBL" id="MDT0581435.1"/>
    </source>
</evidence>
<accession>A0AAW8QXU4</accession>
<proteinExistence type="predicted"/>
<comment type="caution">
    <text evidence="1">The sequence shown here is derived from an EMBL/GenBank/DDBJ whole genome shotgun (WGS) entry which is preliminary data.</text>
</comment>
<dbReference type="Proteomes" id="UP001249020">
    <property type="component" value="Unassembled WGS sequence"/>
</dbReference>
<dbReference type="EMBL" id="JAVRIE010000001">
    <property type="protein sequence ID" value="MDT0581435.1"/>
    <property type="molecule type" value="Genomic_DNA"/>
</dbReference>
<dbReference type="RefSeq" id="WP_311360236.1">
    <property type="nucleotide sequence ID" value="NZ_JAVRIE010000001.1"/>
</dbReference>
<organism evidence="1 2">
    <name type="scientific">Brumicola blandensis</name>
    <dbReference type="NCBI Taxonomy" id="3075611"/>
    <lineage>
        <taxon>Bacteria</taxon>
        <taxon>Pseudomonadati</taxon>
        <taxon>Pseudomonadota</taxon>
        <taxon>Gammaproteobacteria</taxon>
        <taxon>Alteromonadales</taxon>
        <taxon>Alteromonadaceae</taxon>
        <taxon>Brumicola</taxon>
    </lineage>
</organism>
<evidence type="ECO:0000313" key="2">
    <source>
        <dbReference type="Proteomes" id="UP001249020"/>
    </source>
</evidence>
<keyword evidence="2" id="KW-1185">Reference proteome</keyword>
<dbReference type="AlphaFoldDB" id="A0AAW8QXU4"/>
<name>A0AAW8QXU4_9ALTE</name>
<gene>
    <name evidence="1" type="ORF">RM544_02720</name>
</gene>
<protein>
    <submittedName>
        <fullName evidence="1">Uncharacterized protein</fullName>
    </submittedName>
</protein>
<reference evidence="1 2" key="1">
    <citation type="submission" date="2023-09" db="EMBL/GenBank/DDBJ databases">
        <authorList>
            <person name="Rey-Velasco X."/>
        </authorList>
    </citation>
    <scope>NUCLEOTIDE SEQUENCE [LARGE SCALE GENOMIC DNA]</scope>
    <source>
        <strain evidence="1 2">W409</strain>
    </source>
</reference>